<protein>
    <recommendedName>
        <fullName evidence="5">Molecular chaperone DnaK</fullName>
    </recommendedName>
</protein>
<reference evidence="4" key="1">
    <citation type="journal article" date="2014" name="Front. Microbiol.">
        <title>High frequency of phylogenetically diverse reductive dehalogenase-homologous genes in deep subseafloor sedimentary metagenomes.</title>
        <authorList>
            <person name="Kawai M."/>
            <person name="Futagami T."/>
            <person name="Toyoda A."/>
            <person name="Takaki Y."/>
            <person name="Nishi S."/>
            <person name="Hori S."/>
            <person name="Arai W."/>
            <person name="Tsubouchi T."/>
            <person name="Morono Y."/>
            <person name="Uchiyama I."/>
            <person name="Ito T."/>
            <person name="Fujiyama A."/>
            <person name="Inagaki F."/>
            <person name="Takami H."/>
        </authorList>
    </citation>
    <scope>NUCLEOTIDE SEQUENCE</scope>
    <source>
        <strain evidence="4">Expedition CK06-06</strain>
    </source>
</reference>
<keyword evidence="2" id="KW-0067">ATP-binding</keyword>
<evidence type="ECO:0000313" key="4">
    <source>
        <dbReference type="EMBL" id="GAJ14883.1"/>
    </source>
</evidence>
<dbReference type="Pfam" id="PF00012">
    <property type="entry name" value="HSP70"/>
    <property type="match status" value="1"/>
</dbReference>
<evidence type="ECO:0000256" key="3">
    <source>
        <dbReference type="SAM" id="MobiDB-lite"/>
    </source>
</evidence>
<organism evidence="4">
    <name type="scientific">marine sediment metagenome</name>
    <dbReference type="NCBI Taxonomy" id="412755"/>
    <lineage>
        <taxon>unclassified sequences</taxon>
        <taxon>metagenomes</taxon>
        <taxon>ecological metagenomes</taxon>
    </lineage>
</organism>
<feature type="compositionally biased region" description="Basic and acidic residues" evidence="3">
    <location>
        <begin position="134"/>
        <end position="150"/>
    </location>
</feature>
<dbReference type="AlphaFoldDB" id="X1UBI3"/>
<feature type="region of interest" description="Disordered" evidence="3">
    <location>
        <begin position="84"/>
        <end position="158"/>
    </location>
</feature>
<feature type="non-terminal residue" evidence="4">
    <location>
        <position position="1"/>
    </location>
</feature>
<dbReference type="SUPFAM" id="SSF100934">
    <property type="entry name" value="Heat shock protein 70kD (HSP70), C-terminal subdomain"/>
    <property type="match status" value="1"/>
</dbReference>
<dbReference type="EMBL" id="BARW01031302">
    <property type="protein sequence ID" value="GAJ14883.1"/>
    <property type="molecule type" value="Genomic_DNA"/>
</dbReference>
<evidence type="ECO:0008006" key="5">
    <source>
        <dbReference type="Google" id="ProtNLM"/>
    </source>
</evidence>
<feature type="compositionally biased region" description="Gly residues" evidence="3">
    <location>
        <begin position="107"/>
        <end position="131"/>
    </location>
</feature>
<comment type="caution">
    <text evidence="4">The sequence shown here is derived from an EMBL/GenBank/DDBJ whole genome shotgun (WGS) entry which is preliminary data.</text>
</comment>
<accession>X1UBI3</accession>
<evidence type="ECO:0000256" key="2">
    <source>
        <dbReference type="ARBA" id="ARBA00022840"/>
    </source>
</evidence>
<dbReference type="GO" id="GO:0005524">
    <property type="term" value="F:ATP binding"/>
    <property type="evidence" value="ECO:0007669"/>
    <property type="project" value="UniProtKB-KW"/>
</dbReference>
<dbReference type="InterPro" id="IPR013126">
    <property type="entry name" value="Hsp_70_fam"/>
</dbReference>
<dbReference type="Gene3D" id="1.20.1270.10">
    <property type="match status" value="1"/>
</dbReference>
<sequence length="158" mass="17471">AEQFEEEDQKIKELIEAKNNADSMIYQTKKLMEDNKDKIEDDEKTAIESALKSLEEDIKTDDLQRIKLGVENLQQSMHSFSERIYSQQAQDQGYQQAAQQAQQAASGMGGMPPGGMGGVPPGDMGGAGAGGASYKKDKDKKDKDKKHVVDVDWEESDE</sequence>
<dbReference type="GO" id="GO:0140662">
    <property type="term" value="F:ATP-dependent protein folding chaperone"/>
    <property type="evidence" value="ECO:0007669"/>
    <property type="project" value="InterPro"/>
</dbReference>
<feature type="compositionally biased region" description="Low complexity" evidence="3">
    <location>
        <begin position="87"/>
        <end position="106"/>
    </location>
</feature>
<name>X1UBI3_9ZZZZ</name>
<keyword evidence="1" id="KW-0547">Nucleotide-binding</keyword>
<proteinExistence type="predicted"/>
<evidence type="ECO:0000256" key="1">
    <source>
        <dbReference type="ARBA" id="ARBA00022741"/>
    </source>
</evidence>
<gene>
    <name evidence="4" type="ORF">S12H4_49823</name>
</gene>
<dbReference type="InterPro" id="IPR029048">
    <property type="entry name" value="HSP70_C_sf"/>
</dbReference>
<dbReference type="FunFam" id="1.20.1270.10:FF:000001">
    <property type="entry name" value="Molecular chaperone DnaK"/>
    <property type="match status" value="1"/>
</dbReference>